<accession>A0A4D6LBQ5</accession>
<sequence>MKIIFSVLLVLLLSIGIENEGPVKVAEGKLCDVQLYDYCDEDCYRDCPKRYGARAIGMCNYHRLVCICRRQC</sequence>
<proteinExistence type="predicted"/>
<keyword evidence="3" id="KW-1185">Reference proteome</keyword>
<feature type="signal peptide" evidence="1">
    <location>
        <begin position="1"/>
        <end position="19"/>
    </location>
</feature>
<protein>
    <submittedName>
        <fullName evidence="2">Uncharacterized protein</fullName>
    </submittedName>
</protein>
<dbReference type="EMBL" id="CP039347">
    <property type="protein sequence ID" value="QCD85826.1"/>
    <property type="molecule type" value="Genomic_DNA"/>
</dbReference>
<evidence type="ECO:0000313" key="2">
    <source>
        <dbReference type="EMBL" id="QCD85826.1"/>
    </source>
</evidence>
<dbReference type="Proteomes" id="UP000501690">
    <property type="component" value="Linkage Group LG3"/>
</dbReference>
<feature type="chain" id="PRO_5020033753" evidence="1">
    <location>
        <begin position="20"/>
        <end position="72"/>
    </location>
</feature>
<dbReference type="AlphaFoldDB" id="A0A4D6LBQ5"/>
<evidence type="ECO:0000313" key="3">
    <source>
        <dbReference type="Proteomes" id="UP000501690"/>
    </source>
</evidence>
<gene>
    <name evidence="2" type="ORF">DEO72_LG3g347</name>
</gene>
<organism evidence="2 3">
    <name type="scientific">Vigna unguiculata</name>
    <name type="common">Cowpea</name>
    <dbReference type="NCBI Taxonomy" id="3917"/>
    <lineage>
        <taxon>Eukaryota</taxon>
        <taxon>Viridiplantae</taxon>
        <taxon>Streptophyta</taxon>
        <taxon>Embryophyta</taxon>
        <taxon>Tracheophyta</taxon>
        <taxon>Spermatophyta</taxon>
        <taxon>Magnoliopsida</taxon>
        <taxon>eudicotyledons</taxon>
        <taxon>Gunneridae</taxon>
        <taxon>Pentapetalae</taxon>
        <taxon>rosids</taxon>
        <taxon>fabids</taxon>
        <taxon>Fabales</taxon>
        <taxon>Fabaceae</taxon>
        <taxon>Papilionoideae</taxon>
        <taxon>50 kb inversion clade</taxon>
        <taxon>NPAAA clade</taxon>
        <taxon>indigoferoid/millettioid clade</taxon>
        <taxon>Phaseoleae</taxon>
        <taxon>Vigna</taxon>
    </lineage>
</organism>
<keyword evidence="1" id="KW-0732">Signal</keyword>
<name>A0A4D6LBQ5_VIGUN</name>
<evidence type="ECO:0000256" key="1">
    <source>
        <dbReference type="SAM" id="SignalP"/>
    </source>
</evidence>
<reference evidence="2 3" key="1">
    <citation type="submission" date="2019-04" db="EMBL/GenBank/DDBJ databases">
        <title>An improved genome assembly and genetic linkage map for asparagus bean, Vigna unguiculata ssp. sesquipedialis.</title>
        <authorList>
            <person name="Xia Q."/>
            <person name="Zhang R."/>
            <person name="Dong Y."/>
        </authorList>
    </citation>
    <scope>NUCLEOTIDE SEQUENCE [LARGE SCALE GENOMIC DNA]</scope>
    <source>
        <tissue evidence="2">Leaf</tissue>
    </source>
</reference>